<keyword evidence="2" id="KW-1185">Reference proteome</keyword>
<dbReference type="Pfam" id="PF00106">
    <property type="entry name" value="adh_short"/>
    <property type="match status" value="1"/>
</dbReference>
<dbReference type="InterPro" id="IPR051468">
    <property type="entry name" value="Fungal_SecMetab_SDRs"/>
</dbReference>
<proteinExistence type="predicted"/>
<dbReference type="InterPro" id="IPR036291">
    <property type="entry name" value="NAD(P)-bd_dom_sf"/>
</dbReference>
<name>A0ABV5ZDQ6_9GAMM</name>
<organism evidence="1 2">
    <name type="scientific">Balneatrix alpica</name>
    <dbReference type="NCBI Taxonomy" id="75684"/>
    <lineage>
        <taxon>Bacteria</taxon>
        <taxon>Pseudomonadati</taxon>
        <taxon>Pseudomonadota</taxon>
        <taxon>Gammaproteobacteria</taxon>
        <taxon>Oceanospirillales</taxon>
        <taxon>Balneatrichaceae</taxon>
        <taxon>Balneatrix</taxon>
    </lineage>
</organism>
<dbReference type="Proteomes" id="UP001589628">
    <property type="component" value="Unassembled WGS sequence"/>
</dbReference>
<dbReference type="EMBL" id="JBHLZN010000004">
    <property type="protein sequence ID" value="MFB9887427.1"/>
    <property type="molecule type" value="Genomic_DNA"/>
</dbReference>
<sequence length="238" mass="27122">MRSILISGGGSAIAQALIERLLLQPTQVYVLSRQPCPLRWHRLQHLHWLQLDLLEQAPQLTSWLAQQQTLPEWVIHCQGVLQDERITPEKCLQDVAEQSLQHALNINLYTAIALCQQLQVLMPRQHPLRMLLLSAKVGSITDNRSGGWYSYRISKAALNMFVKTLSIEWQRRFPQALLAAVHPGTTDTPLSAPYQARIAKDKLYSPALTASRLLHILHQMHPKQHGTLLNWDGQPLPW</sequence>
<comment type="caution">
    <text evidence="1">The sequence shown here is derived from an EMBL/GenBank/DDBJ whole genome shotgun (WGS) entry which is preliminary data.</text>
</comment>
<reference evidence="1 2" key="1">
    <citation type="submission" date="2024-09" db="EMBL/GenBank/DDBJ databases">
        <authorList>
            <person name="Sun Q."/>
            <person name="Mori K."/>
        </authorList>
    </citation>
    <scope>NUCLEOTIDE SEQUENCE [LARGE SCALE GENOMIC DNA]</scope>
    <source>
        <strain evidence="1 2">ATCC 51285</strain>
    </source>
</reference>
<dbReference type="RefSeq" id="WP_035461841.1">
    <property type="nucleotide sequence ID" value="NZ_JBHLZN010000004.1"/>
</dbReference>
<protein>
    <submittedName>
        <fullName evidence="1">SDR family NAD(P)-dependent oxidoreductase</fullName>
    </submittedName>
</protein>
<dbReference type="InterPro" id="IPR002347">
    <property type="entry name" value="SDR_fam"/>
</dbReference>
<dbReference type="PANTHER" id="PTHR43544">
    <property type="entry name" value="SHORT-CHAIN DEHYDROGENASE/REDUCTASE"/>
    <property type="match status" value="1"/>
</dbReference>
<evidence type="ECO:0000313" key="1">
    <source>
        <dbReference type="EMBL" id="MFB9887427.1"/>
    </source>
</evidence>
<dbReference type="PRINTS" id="PR00081">
    <property type="entry name" value="GDHRDH"/>
</dbReference>
<evidence type="ECO:0000313" key="2">
    <source>
        <dbReference type="Proteomes" id="UP001589628"/>
    </source>
</evidence>
<dbReference type="Gene3D" id="3.40.50.720">
    <property type="entry name" value="NAD(P)-binding Rossmann-like Domain"/>
    <property type="match status" value="1"/>
</dbReference>
<dbReference type="SUPFAM" id="SSF51735">
    <property type="entry name" value="NAD(P)-binding Rossmann-fold domains"/>
    <property type="match status" value="1"/>
</dbReference>
<gene>
    <name evidence="1" type="ORF">ACFFLH_13480</name>
</gene>
<accession>A0ABV5ZDQ6</accession>
<dbReference type="PANTHER" id="PTHR43544:SF12">
    <property type="entry name" value="NAD(P)-BINDING ROSSMANN-FOLD SUPERFAMILY PROTEIN"/>
    <property type="match status" value="1"/>
</dbReference>